<dbReference type="SUPFAM" id="SSF53098">
    <property type="entry name" value="Ribonuclease H-like"/>
    <property type="match status" value="1"/>
</dbReference>
<proteinExistence type="predicted"/>
<dbReference type="Pfam" id="PF17921">
    <property type="entry name" value="Integrase_H2C2"/>
    <property type="match status" value="1"/>
</dbReference>
<dbReference type="EMBL" id="JBJQOH010000004">
    <property type="protein sequence ID" value="KAL3689660.1"/>
    <property type="molecule type" value="Genomic_DNA"/>
</dbReference>
<dbReference type="InterPro" id="IPR036397">
    <property type="entry name" value="RNaseH_sf"/>
</dbReference>
<evidence type="ECO:0000313" key="2">
    <source>
        <dbReference type="EMBL" id="KAL3689660.1"/>
    </source>
</evidence>
<reference evidence="2 3" key="1">
    <citation type="submission" date="2024-09" db="EMBL/GenBank/DDBJ databases">
        <title>Chromosome-scale assembly of Riccia sorocarpa.</title>
        <authorList>
            <person name="Paukszto L."/>
        </authorList>
    </citation>
    <scope>NUCLEOTIDE SEQUENCE [LARGE SCALE GENOMIC DNA]</scope>
    <source>
        <strain evidence="2">LP-2024</strain>
        <tissue evidence="2">Aerial parts of the thallus</tissue>
    </source>
</reference>
<gene>
    <name evidence="2" type="ORF">R1sor_015969</name>
</gene>
<keyword evidence="3" id="KW-1185">Reference proteome</keyword>
<dbReference type="InterPro" id="IPR043128">
    <property type="entry name" value="Rev_trsase/Diguanyl_cyclase"/>
</dbReference>
<name>A0ABD3HHR2_9MARC</name>
<dbReference type="PANTHER" id="PTHR37984">
    <property type="entry name" value="PROTEIN CBG26694"/>
    <property type="match status" value="1"/>
</dbReference>
<comment type="caution">
    <text evidence="2">The sequence shown here is derived from an EMBL/GenBank/DDBJ whole genome shotgun (WGS) entry which is preliminary data.</text>
</comment>
<dbReference type="InterPro" id="IPR001584">
    <property type="entry name" value="Integrase_cat-core"/>
</dbReference>
<dbReference type="PROSITE" id="PS50994">
    <property type="entry name" value="INTEGRASE"/>
    <property type="match status" value="1"/>
</dbReference>
<accession>A0ABD3HHR2</accession>
<dbReference type="Gene3D" id="1.10.340.70">
    <property type="match status" value="1"/>
</dbReference>
<evidence type="ECO:0000259" key="1">
    <source>
        <dbReference type="PROSITE" id="PS50994"/>
    </source>
</evidence>
<dbReference type="SUPFAM" id="SSF56672">
    <property type="entry name" value="DNA/RNA polymerases"/>
    <property type="match status" value="1"/>
</dbReference>
<dbReference type="InterPro" id="IPR050951">
    <property type="entry name" value="Retrovirus_Pol_polyprotein"/>
</dbReference>
<dbReference type="Proteomes" id="UP001633002">
    <property type="component" value="Unassembled WGS sequence"/>
</dbReference>
<dbReference type="Gene3D" id="3.30.420.10">
    <property type="entry name" value="Ribonuclease H-like superfamily/Ribonuclease H"/>
    <property type="match status" value="1"/>
</dbReference>
<dbReference type="AlphaFoldDB" id="A0ABD3HHR2"/>
<dbReference type="InterPro" id="IPR043502">
    <property type="entry name" value="DNA/RNA_pol_sf"/>
</dbReference>
<dbReference type="InterPro" id="IPR012337">
    <property type="entry name" value="RNaseH-like_sf"/>
</dbReference>
<sequence length="497" mass="57342">MQHMMHKVLRDFVPEVTIPFVDDIPINGCVVEEKDDSIIAEGCRKFVSDHIRDVERILIRLEEIHLTLSGAKSHFGVSEILVVGHLCGAFGRRPNPEKVDALARMKDCQSVKQELWGVLTALKVDKDFLIGAYVVLKTDCLPLLGMIANCNTPDITILRWIAYIRSMNLELRHIAGKKNVVADMLSRARYADEKEMLAVAEEEELNDTWCQASEQDVDMGVLPFREELILVYDGETKQKLLTEFHDTLWAGHRGVWATYMKIKERYWWRGLYRDVESFVRSCLHCQFYSKVRYRDGLVPTFPHSIHFRWVLDLVMMPPGLWGLKYIVLACEDLSNYVEGRALRSKSTESICWFVLEDTVCRYGSVGSLRADRGDLDFEEARVFFRRYGVKLKLTSAYNLEKIGKSERGHPPIVHALVKACNGKRREWPRLLPFALWADRTTHCSTTGYMPVELMLGQKPIMPVEDDVHTWASILWKDNLDRDSLLALRCRVVTRFTD</sequence>
<dbReference type="PANTHER" id="PTHR37984:SF5">
    <property type="entry name" value="PROTEIN NYNRIN-LIKE"/>
    <property type="match status" value="1"/>
</dbReference>
<feature type="domain" description="Integrase catalytic" evidence="1">
    <location>
        <begin position="298"/>
        <end position="458"/>
    </location>
</feature>
<dbReference type="Gene3D" id="3.30.70.270">
    <property type="match status" value="1"/>
</dbReference>
<protein>
    <recommendedName>
        <fullName evidence="1">Integrase catalytic domain-containing protein</fullName>
    </recommendedName>
</protein>
<dbReference type="InterPro" id="IPR041588">
    <property type="entry name" value="Integrase_H2C2"/>
</dbReference>
<evidence type="ECO:0000313" key="3">
    <source>
        <dbReference type="Proteomes" id="UP001633002"/>
    </source>
</evidence>
<organism evidence="2 3">
    <name type="scientific">Riccia sorocarpa</name>
    <dbReference type="NCBI Taxonomy" id="122646"/>
    <lineage>
        <taxon>Eukaryota</taxon>
        <taxon>Viridiplantae</taxon>
        <taxon>Streptophyta</taxon>
        <taxon>Embryophyta</taxon>
        <taxon>Marchantiophyta</taxon>
        <taxon>Marchantiopsida</taxon>
        <taxon>Marchantiidae</taxon>
        <taxon>Marchantiales</taxon>
        <taxon>Ricciaceae</taxon>
        <taxon>Riccia</taxon>
    </lineage>
</organism>